<evidence type="ECO:0000313" key="1">
    <source>
        <dbReference type="EMBL" id="KAJ4950746.1"/>
    </source>
</evidence>
<gene>
    <name evidence="1" type="ORF">NE237_027578</name>
</gene>
<dbReference type="EMBL" id="JAMYWD010000012">
    <property type="protein sequence ID" value="KAJ4950746.1"/>
    <property type="molecule type" value="Genomic_DNA"/>
</dbReference>
<name>A0A9Q0JT53_9MAGN</name>
<dbReference type="AlphaFoldDB" id="A0A9Q0JT53"/>
<protein>
    <submittedName>
        <fullName evidence="1">Uncharacterized protein</fullName>
    </submittedName>
</protein>
<comment type="caution">
    <text evidence="1">The sequence shown here is derived from an EMBL/GenBank/DDBJ whole genome shotgun (WGS) entry which is preliminary data.</text>
</comment>
<reference evidence="1" key="1">
    <citation type="journal article" date="2023" name="Plant J.">
        <title>The genome of the king protea, Protea cynaroides.</title>
        <authorList>
            <person name="Chang J."/>
            <person name="Duong T.A."/>
            <person name="Schoeman C."/>
            <person name="Ma X."/>
            <person name="Roodt D."/>
            <person name="Barker N."/>
            <person name="Li Z."/>
            <person name="Van de Peer Y."/>
            <person name="Mizrachi E."/>
        </authorList>
    </citation>
    <scope>NUCLEOTIDE SEQUENCE</scope>
    <source>
        <tissue evidence="1">Young leaves</tissue>
    </source>
</reference>
<evidence type="ECO:0000313" key="2">
    <source>
        <dbReference type="Proteomes" id="UP001141806"/>
    </source>
</evidence>
<dbReference type="Proteomes" id="UP001141806">
    <property type="component" value="Unassembled WGS sequence"/>
</dbReference>
<sequence>MSAELQTIKDQAIVDKQRGEDTTVGRAHLEDELGTLKKFMKIKVSILEKVNEAIKEFKASEDLKTFVTKSNALKDFRYELVGPTFFKGIHFLSEYVRHVVGEDFDFSKFQYDVDLPCNPDEAKDSLVEQLESGFDQQMGVIDQKVDEALKKLEDETAIAKATAEASIEEAVATGGADQSSSG</sequence>
<accession>A0A9Q0JT53</accession>
<keyword evidence="2" id="KW-1185">Reference proteome</keyword>
<organism evidence="1 2">
    <name type="scientific">Protea cynaroides</name>
    <dbReference type="NCBI Taxonomy" id="273540"/>
    <lineage>
        <taxon>Eukaryota</taxon>
        <taxon>Viridiplantae</taxon>
        <taxon>Streptophyta</taxon>
        <taxon>Embryophyta</taxon>
        <taxon>Tracheophyta</taxon>
        <taxon>Spermatophyta</taxon>
        <taxon>Magnoliopsida</taxon>
        <taxon>Proteales</taxon>
        <taxon>Proteaceae</taxon>
        <taxon>Protea</taxon>
    </lineage>
</organism>
<proteinExistence type="predicted"/>